<gene>
    <name evidence="1" type="ORF">C8A01DRAFT_20125</name>
</gene>
<reference evidence="2" key="1">
    <citation type="journal article" date="2023" name="Mol. Phylogenet. Evol.">
        <title>Genome-scale phylogeny and comparative genomics of the fungal order Sordariales.</title>
        <authorList>
            <person name="Hensen N."/>
            <person name="Bonometti L."/>
            <person name="Westerberg I."/>
            <person name="Brannstrom I.O."/>
            <person name="Guillou S."/>
            <person name="Cros-Aarteil S."/>
            <person name="Calhoun S."/>
            <person name="Haridas S."/>
            <person name="Kuo A."/>
            <person name="Mondo S."/>
            <person name="Pangilinan J."/>
            <person name="Riley R."/>
            <person name="LaButti K."/>
            <person name="Andreopoulos B."/>
            <person name="Lipzen A."/>
            <person name="Chen C."/>
            <person name="Yan M."/>
            <person name="Daum C."/>
            <person name="Ng V."/>
            <person name="Clum A."/>
            <person name="Steindorff A."/>
            <person name="Ohm R.A."/>
            <person name="Martin F."/>
            <person name="Silar P."/>
            <person name="Natvig D.O."/>
            <person name="Lalanne C."/>
            <person name="Gautier V."/>
            <person name="Ament-Velasquez S.L."/>
            <person name="Kruys A."/>
            <person name="Hutchinson M.I."/>
            <person name="Powell A.J."/>
            <person name="Barry K."/>
            <person name="Miller A.N."/>
            <person name="Grigoriev I.V."/>
            <person name="Debuchy R."/>
            <person name="Gladieux P."/>
            <person name="Hiltunen Thoren M."/>
            <person name="Johannesson H."/>
        </authorList>
    </citation>
    <scope>NUCLEOTIDE SEQUENCE [LARGE SCALE GENOMIC DNA]</scope>
    <source>
        <strain evidence="2">CBS 284.82</strain>
    </source>
</reference>
<accession>A0AAN6SLK7</accession>
<dbReference type="PANTHER" id="PTHR35391:SF7">
    <property type="entry name" value="C2H2-TYPE DOMAIN-CONTAINING PROTEIN"/>
    <property type="match status" value="1"/>
</dbReference>
<organism evidence="1 2">
    <name type="scientific">Parachaetomium inaequale</name>
    <dbReference type="NCBI Taxonomy" id="2588326"/>
    <lineage>
        <taxon>Eukaryota</taxon>
        <taxon>Fungi</taxon>
        <taxon>Dikarya</taxon>
        <taxon>Ascomycota</taxon>
        <taxon>Pezizomycotina</taxon>
        <taxon>Sordariomycetes</taxon>
        <taxon>Sordariomycetidae</taxon>
        <taxon>Sordariales</taxon>
        <taxon>Chaetomiaceae</taxon>
        <taxon>Parachaetomium</taxon>
    </lineage>
</organism>
<sequence length="456" mass="50986">MTLVLPEENGTGEIQGTVSEALDTVEATIDRLNRLGATIRRYSTADLENRVKAFTERHGDGNYFQLARQIVYFRYRTPMPSLLDQLAVSMANRRQRLRYIRRHQMKLGTPKTAVSQPKEHAIKVPPTTQLSGKDIRGSVISSSRSSTAFITEDLDGFPDPPKMEGGIAPPSCPFCGKPLTESDLKPGGWHRHVLEDVQPFICISEKCAETSRPFKDFALWAKHMREAHSVKWTEQVHKPIVWRCDVDHVAETFENEVDFREHLNAEHSEYTPAQQEAIYMSSKVTRRRLPNLCPICNADVVAAGSSRETTNDQLTKHIASHLRRLAFDSANNLDTRGDETASVESAISSNGKNGDGSKLRPASGVTDLLHVPLTFDDSTALKLRTETTEFDSDWTPADLEVLGSVLDSVPEKLSSTDILDWSVVIAKLKEDMKPEIFAELEHGQESESSDIILQHL</sequence>
<name>A0AAN6SLK7_9PEZI</name>
<dbReference type="EMBL" id="MU854568">
    <property type="protein sequence ID" value="KAK4032876.1"/>
    <property type="molecule type" value="Genomic_DNA"/>
</dbReference>
<evidence type="ECO:0000313" key="1">
    <source>
        <dbReference type="EMBL" id="KAK4032876.1"/>
    </source>
</evidence>
<dbReference type="PANTHER" id="PTHR35391">
    <property type="entry name" value="C2H2-TYPE DOMAIN-CONTAINING PROTEIN-RELATED"/>
    <property type="match status" value="1"/>
</dbReference>
<protein>
    <submittedName>
        <fullName evidence="1">Uncharacterized protein</fullName>
    </submittedName>
</protein>
<dbReference type="Proteomes" id="UP001303115">
    <property type="component" value="Unassembled WGS sequence"/>
</dbReference>
<dbReference type="AlphaFoldDB" id="A0AAN6SLK7"/>
<evidence type="ECO:0000313" key="2">
    <source>
        <dbReference type="Proteomes" id="UP001303115"/>
    </source>
</evidence>
<keyword evidence="2" id="KW-1185">Reference proteome</keyword>
<comment type="caution">
    <text evidence="1">The sequence shown here is derived from an EMBL/GenBank/DDBJ whole genome shotgun (WGS) entry which is preliminary data.</text>
</comment>
<feature type="non-terminal residue" evidence="1">
    <location>
        <position position="456"/>
    </location>
</feature>
<proteinExistence type="predicted"/>